<proteinExistence type="predicted"/>
<evidence type="ECO:0000256" key="1">
    <source>
        <dbReference type="SAM" id="MobiDB-lite"/>
    </source>
</evidence>
<dbReference type="KEGG" id="vgo:GJW-30_1_02914"/>
<evidence type="ECO:0000313" key="3">
    <source>
        <dbReference type="Proteomes" id="UP000236884"/>
    </source>
</evidence>
<name>A0A0S3PWU3_9BRAD</name>
<dbReference type="RefSeq" id="WP_096356524.1">
    <property type="nucleotide sequence ID" value="NZ_AP014946.1"/>
</dbReference>
<reference evidence="2 3" key="1">
    <citation type="submission" date="2015-08" db="EMBL/GenBank/DDBJ databases">
        <title>Investigation of the bacterial diversity of lava forest soil.</title>
        <authorList>
            <person name="Lee J.S."/>
        </authorList>
    </citation>
    <scope>NUCLEOTIDE SEQUENCE [LARGE SCALE GENOMIC DNA]</scope>
    <source>
        <strain evidence="2 3">GJW-30</strain>
    </source>
</reference>
<dbReference type="EMBL" id="AP014946">
    <property type="protein sequence ID" value="BAT60377.1"/>
    <property type="molecule type" value="Genomic_DNA"/>
</dbReference>
<feature type="region of interest" description="Disordered" evidence="1">
    <location>
        <begin position="1"/>
        <end position="65"/>
    </location>
</feature>
<evidence type="ECO:0000313" key="2">
    <source>
        <dbReference type="EMBL" id="BAT60377.1"/>
    </source>
</evidence>
<sequence length="65" mass="7190">MAPKRPRKEKTSSVSPTGERPATQQQVLQKQGDAKPLESFEDAADRGSDDAKLLVKDQPAREEQI</sequence>
<gene>
    <name evidence="2" type="ORF">GJW-30_1_02914</name>
</gene>
<feature type="compositionally biased region" description="Basic and acidic residues" evidence="1">
    <location>
        <begin position="32"/>
        <end position="65"/>
    </location>
</feature>
<dbReference type="AlphaFoldDB" id="A0A0S3PWU3"/>
<protein>
    <submittedName>
        <fullName evidence="2">Uncharacterized protein</fullName>
    </submittedName>
</protein>
<organism evidence="2 3">
    <name type="scientific">Variibacter gotjawalensis</name>
    <dbReference type="NCBI Taxonomy" id="1333996"/>
    <lineage>
        <taxon>Bacteria</taxon>
        <taxon>Pseudomonadati</taxon>
        <taxon>Pseudomonadota</taxon>
        <taxon>Alphaproteobacteria</taxon>
        <taxon>Hyphomicrobiales</taxon>
        <taxon>Nitrobacteraceae</taxon>
        <taxon>Variibacter</taxon>
    </lineage>
</organism>
<accession>A0A0S3PWU3</accession>
<feature type="compositionally biased region" description="Polar residues" evidence="1">
    <location>
        <begin position="12"/>
        <end position="29"/>
    </location>
</feature>
<dbReference type="Proteomes" id="UP000236884">
    <property type="component" value="Chromosome"/>
</dbReference>
<keyword evidence="3" id="KW-1185">Reference proteome</keyword>